<gene>
    <name evidence="1" type="ORF">LshimejAT787_1500700</name>
</gene>
<dbReference type="EMBL" id="BRPK01000015">
    <property type="protein sequence ID" value="GLB43886.1"/>
    <property type="molecule type" value="Genomic_DNA"/>
</dbReference>
<keyword evidence="2" id="KW-1185">Reference proteome</keyword>
<sequence>MSGNRRKPCWATAQTSYRASHLWGLSPLDLVHYLARWTKKKILDAGGLDAWNALSEDEKLKRDVALMKEIKLDLGREEYNKLSAEDKRMVDLFIWAGCCMHKDQNSFKGGNAEMVAW</sequence>
<organism evidence="1 2">
    <name type="scientific">Lyophyllum shimeji</name>
    <name type="common">Hon-shimeji</name>
    <name type="synonym">Tricholoma shimeji</name>
    <dbReference type="NCBI Taxonomy" id="47721"/>
    <lineage>
        <taxon>Eukaryota</taxon>
        <taxon>Fungi</taxon>
        <taxon>Dikarya</taxon>
        <taxon>Basidiomycota</taxon>
        <taxon>Agaricomycotina</taxon>
        <taxon>Agaricomycetes</taxon>
        <taxon>Agaricomycetidae</taxon>
        <taxon>Agaricales</taxon>
        <taxon>Tricholomatineae</taxon>
        <taxon>Lyophyllaceae</taxon>
        <taxon>Lyophyllum</taxon>
    </lineage>
</organism>
<name>A0A9P3UV81_LYOSH</name>
<evidence type="ECO:0000313" key="1">
    <source>
        <dbReference type="EMBL" id="GLB43886.1"/>
    </source>
</evidence>
<dbReference type="OrthoDB" id="3236156at2759"/>
<proteinExistence type="predicted"/>
<dbReference type="Proteomes" id="UP001063166">
    <property type="component" value="Unassembled WGS sequence"/>
</dbReference>
<dbReference type="AlphaFoldDB" id="A0A9P3UV81"/>
<comment type="caution">
    <text evidence="1">The sequence shown here is derived from an EMBL/GenBank/DDBJ whole genome shotgun (WGS) entry which is preliminary data.</text>
</comment>
<accession>A0A9P3UV81</accession>
<protein>
    <submittedName>
        <fullName evidence="1">Uncharacterized protein</fullName>
    </submittedName>
</protein>
<reference evidence="1" key="1">
    <citation type="submission" date="2022-07" db="EMBL/GenBank/DDBJ databases">
        <title>The genome of Lyophyllum shimeji provides insight into the initial evolution of ectomycorrhizal fungal genome.</title>
        <authorList>
            <person name="Kobayashi Y."/>
            <person name="Shibata T."/>
            <person name="Hirakawa H."/>
            <person name="Shigenobu S."/>
            <person name="Nishiyama T."/>
            <person name="Yamada A."/>
            <person name="Hasebe M."/>
            <person name="Kawaguchi M."/>
        </authorList>
    </citation>
    <scope>NUCLEOTIDE SEQUENCE</scope>
    <source>
        <strain evidence="1">AT787</strain>
    </source>
</reference>
<evidence type="ECO:0000313" key="2">
    <source>
        <dbReference type="Proteomes" id="UP001063166"/>
    </source>
</evidence>